<sequence>MNYSESIQNQYDWSNTAPSQAIVEAIAAIENVDPIALSVEKGWTLHDTVDPEALDTLLNEGSLVSVSFTIGSYKIQIEGKTLQICFN</sequence>
<reference evidence="2 3" key="1">
    <citation type="submission" date="2022-07" db="EMBL/GenBank/DDBJ databases">
        <title>Two temperate virus in Haloterrigena jeotgali A29.</title>
        <authorList>
            <person name="Deng X."/>
        </authorList>
    </citation>
    <scope>NUCLEOTIDE SEQUENCE [LARGE SCALE GENOMIC DNA]</scope>
    <source>
        <strain evidence="2 3">A29</strain>
    </source>
</reference>
<protein>
    <recommendedName>
        <fullName evidence="1">Halobacterial output domain-containing protein</fullName>
    </recommendedName>
</protein>
<dbReference type="Proteomes" id="UP001224926">
    <property type="component" value="Chromosome"/>
</dbReference>
<gene>
    <name evidence="2" type="ORF">NP511_21840</name>
</gene>
<name>A0AAF0PCH2_9EURY</name>
<dbReference type="AlphaFoldDB" id="A0AAF0PCH2"/>
<feature type="domain" description="Halobacterial output" evidence="1">
    <location>
        <begin position="15"/>
        <end position="79"/>
    </location>
</feature>
<organism evidence="2 3">
    <name type="scientific">Natrinema thermotolerans</name>
    <dbReference type="NCBI Taxonomy" id="121872"/>
    <lineage>
        <taxon>Archaea</taxon>
        <taxon>Methanobacteriati</taxon>
        <taxon>Methanobacteriota</taxon>
        <taxon>Stenosarchaea group</taxon>
        <taxon>Halobacteria</taxon>
        <taxon>Halobacteriales</taxon>
        <taxon>Natrialbaceae</taxon>
        <taxon>Natrinema</taxon>
    </lineage>
</organism>
<evidence type="ECO:0000313" key="3">
    <source>
        <dbReference type="Proteomes" id="UP001224926"/>
    </source>
</evidence>
<dbReference type="InterPro" id="IPR040624">
    <property type="entry name" value="HalOD1"/>
</dbReference>
<evidence type="ECO:0000313" key="2">
    <source>
        <dbReference type="EMBL" id="WMT07994.1"/>
    </source>
</evidence>
<dbReference type="GeneID" id="84216642"/>
<dbReference type="RefSeq" id="WP_233274390.1">
    <property type="nucleotide sequence ID" value="NZ_CP101873.1"/>
</dbReference>
<evidence type="ECO:0000259" key="1">
    <source>
        <dbReference type="Pfam" id="PF18545"/>
    </source>
</evidence>
<keyword evidence="3" id="KW-1185">Reference proteome</keyword>
<dbReference type="Pfam" id="PF18545">
    <property type="entry name" value="HalOD1"/>
    <property type="match status" value="1"/>
</dbReference>
<accession>A0AAF0PCH2</accession>
<proteinExistence type="predicted"/>
<dbReference type="EMBL" id="CP101873">
    <property type="protein sequence ID" value="WMT07994.1"/>
    <property type="molecule type" value="Genomic_DNA"/>
</dbReference>